<evidence type="ECO:0000313" key="1">
    <source>
        <dbReference type="EMBL" id="GAH41492.1"/>
    </source>
</evidence>
<comment type="caution">
    <text evidence="1">The sequence shown here is derived from an EMBL/GenBank/DDBJ whole genome shotgun (WGS) entry which is preliminary data.</text>
</comment>
<gene>
    <name evidence="1" type="ORF">S03H2_20981</name>
</gene>
<sequence>MAIEDYSKELIAPCGMNCRICLGFFGYTTTGKKRKMKCIGCKPTDKS</sequence>
<organism evidence="1">
    <name type="scientific">marine sediment metagenome</name>
    <dbReference type="NCBI Taxonomy" id="412755"/>
    <lineage>
        <taxon>unclassified sequences</taxon>
        <taxon>metagenomes</taxon>
        <taxon>ecological metagenomes</taxon>
    </lineage>
</organism>
<accession>X1F983</accession>
<feature type="non-terminal residue" evidence="1">
    <location>
        <position position="47"/>
    </location>
</feature>
<dbReference type="EMBL" id="BARU01011126">
    <property type="protein sequence ID" value="GAH41492.1"/>
    <property type="molecule type" value="Genomic_DNA"/>
</dbReference>
<proteinExistence type="predicted"/>
<name>X1F983_9ZZZZ</name>
<dbReference type="AlphaFoldDB" id="X1F983"/>
<evidence type="ECO:0008006" key="2">
    <source>
        <dbReference type="Google" id="ProtNLM"/>
    </source>
</evidence>
<reference evidence="1" key="1">
    <citation type="journal article" date="2014" name="Front. Microbiol.">
        <title>High frequency of phylogenetically diverse reductive dehalogenase-homologous genes in deep subseafloor sedimentary metagenomes.</title>
        <authorList>
            <person name="Kawai M."/>
            <person name="Futagami T."/>
            <person name="Toyoda A."/>
            <person name="Takaki Y."/>
            <person name="Nishi S."/>
            <person name="Hori S."/>
            <person name="Arai W."/>
            <person name="Tsubouchi T."/>
            <person name="Morono Y."/>
            <person name="Uchiyama I."/>
            <person name="Ito T."/>
            <person name="Fujiyama A."/>
            <person name="Inagaki F."/>
            <person name="Takami H."/>
        </authorList>
    </citation>
    <scope>NUCLEOTIDE SEQUENCE</scope>
    <source>
        <strain evidence="1">Expedition CK06-06</strain>
    </source>
</reference>
<protein>
    <recommendedName>
        <fullName evidence="2">DUF3795 domain-containing protein</fullName>
    </recommendedName>
</protein>